<keyword evidence="4 6" id="KW-1133">Transmembrane helix</keyword>
<dbReference type="PANTHER" id="PTHR30414">
    <property type="entry name" value="MINICONDUCTANCE MECHANOSENSITIVE CHANNEL YBDG"/>
    <property type="match status" value="1"/>
</dbReference>
<dbReference type="InterPro" id="IPR006685">
    <property type="entry name" value="MscS_channel_2nd"/>
</dbReference>
<evidence type="ECO:0000256" key="6">
    <source>
        <dbReference type="SAM" id="Phobius"/>
    </source>
</evidence>
<evidence type="ECO:0000313" key="10">
    <source>
        <dbReference type="Proteomes" id="UP000254808"/>
    </source>
</evidence>
<dbReference type="OrthoDB" id="9775207at2"/>
<evidence type="ECO:0000256" key="1">
    <source>
        <dbReference type="ARBA" id="ARBA00004127"/>
    </source>
</evidence>
<dbReference type="InterPro" id="IPR049278">
    <property type="entry name" value="MS_channel_C"/>
</dbReference>
<dbReference type="Proteomes" id="UP000254808">
    <property type="component" value="Chromosome"/>
</dbReference>
<dbReference type="GO" id="GO:0008381">
    <property type="term" value="F:mechanosensitive monoatomic ion channel activity"/>
    <property type="evidence" value="ECO:0007669"/>
    <property type="project" value="InterPro"/>
</dbReference>
<reference evidence="9 10" key="1">
    <citation type="submission" date="2018-03" db="EMBL/GenBank/DDBJ databases">
        <title>Phenotypic and genomic properties of Cyclonatronum proteinivorum gen. nov., sp. nov., a haloalkaliphilic bacteroidete from soda lakes possessing Na+-translocating rhodopsin.</title>
        <authorList>
            <person name="Toshchakov S.V."/>
            <person name="Korzhenkov A."/>
            <person name="Samarov N.I."/>
            <person name="Kublanov I.V."/>
            <person name="Muntyan M.S."/>
            <person name="Sorokin D.Y."/>
        </authorList>
    </citation>
    <scope>NUCLEOTIDE SEQUENCE [LARGE SCALE GENOMIC DNA]</scope>
    <source>
        <strain evidence="9 10">Omega</strain>
    </source>
</reference>
<sequence>MFEDLLLAIRDWFYAVEGETITGFIILLSLSTTVHIFIRVWVIRLLHKLDEKTSSEWYAEIIKARLPQRALMMVPLIFLYLGVDFVPGLNEAFEGFVMRFTAALMILVTARVIDALLTSVHAIYRMLPKSDLRPIKSYIQLGKLIVYIFALIFIIASLSDQSPWYFLSGIGAIMAILLLIFRDTLLSLVASVQLTNNDLIRIGDWIEMPNFGADGDVVDISLNTVRVQNFDKTITVIPTHKFLDHSFRNWRGMSEAGGRRIMRALHIDLTSVRFLNYKEIQELRKSHLLKAYIDGKMEQIMAYNETHLGDHPAVLTNARWLTNLGTFRAYVIEYLKRHPRSKKELLMLVRQLEPTDRGLPLQVYVFTNTTVWAEYEAIQADIFDHLLAVLPEFGLRVYQQPSGADFRSLDRKTDQRPRY</sequence>
<dbReference type="EMBL" id="CP027806">
    <property type="protein sequence ID" value="AXJ01901.1"/>
    <property type="molecule type" value="Genomic_DNA"/>
</dbReference>
<comment type="subcellular location">
    <subcellularLocation>
        <location evidence="1">Endomembrane system</location>
        <topology evidence="1">Multi-pass membrane protein</topology>
    </subcellularLocation>
</comment>
<dbReference type="Gene3D" id="2.30.30.60">
    <property type="match status" value="1"/>
</dbReference>
<accession>A0A345UN49</accession>
<comment type="similarity">
    <text evidence="2">Belongs to the MscS (TC 1.A.23) family.</text>
</comment>
<proteinExistence type="inferred from homology"/>
<gene>
    <name evidence="9" type="ORF">CYPRO_2659</name>
</gene>
<dbReference type="KEGG" id="cprv:CYPRO_2659"/>
<keyword evidence="10" id="KW-1185">Reference proteome</keyword>
<evidence type="ECO:0000256" key="2">
    <source>
        <dbReference type="ARBA" id="ARBA00008017"/>
    </source>
</evidence>
<dbReference type="InterPro" id="IPR030192">
    <property type="entry name" value="YbdG"/>
</dbReference>
<evidence type="ECO:0000313" key="9">
    <source>
        <dbReference type="EMBL" id="AXJ01901.1"/>
    </source>
</evidence>
<evidence type="ECO:0000256" key="3">
    <source>
        <dbReference type="ARBA" id="ARBA00022692"/>
    </source>
</evidence>
<evidence type="ECO:0000256" key="5">
    <source>
        <dbReference type="ARBA" id="ARBA00023136"/>
    </source>
</evidence>
<feature type="transmembrane region" description="Helical" evidence="6">
    <location>
        <begin position="138"/>
        <end position="158"/>
    </location>
</feature>
<protein>
    <submittedName>
        <fullName evidence="9">Miniconductance mechanosensitive channel</fullName>
    </submittedName>
</protein>
<keyword evidence="5 6" id="KW-0472">Membrane</keyword>
<dbReference type="InterPro" id="IPR023408">
    <property type="entry name" value="MscS_beta-dom_sf"/>
</dbReference>
<dbReference type="SUPFAM" id="SSF50182">
    <property type="entry name" value="Sm-like ribonucleoproteins"/>
    <property type="match status" value="1"/>
</dbReference>
<feature type="transmembrane region" description="Helical" evidence="6">
    <location>
        <begin position="20"/>
        <end position="42"/>
    </location>
</feature>
<dbReference type="PANTHER" id="PTHR30414:SF0">
    <property type="entry name" value="MINICONDUCTANCE MECHANOSENSITIVE CHANNEL YBDG"/>
    <property type="match status" value="1"/>
</dbReference>
<dbReference type="Pfam" id="PF21082">
    <property type="entry name" value="MS_channel_3rd"/>
    <property type="match status" value="1"/>
</dbReference>
<dbReference type="AlphaFoldDB" id="A0A345UN49"/>
<evidence type="ECO:0000259" key="7">
    <source>
        <dbReference type="Pfam" id="PF00924"/>
    </source>
</evidence>
<keyword evidence="3 6" id="KW-0812">Transmembrane</keyword>
<feature type="domain" description="Mechanosensitive ion channel MscS C-terminal" evidence="8">
    <location>
        <begin position="331"/>
        <end position="395"/>
    </location>
</feature>
<evidence type="ECO:0000259" key="8">
    <source>
        <dbReference type="Pfam" id="PF21082"/>
    </source>
</evidence>
<feature type="transmembrane region" description="Helical" evidence="6">
    <location>
        <begin position="70"/>
        <end position="90"/>
    </location>
</feature>
<organism evidence="9 10">
    <name type="scientific">Cyclonatronum proteinivorum</name>
    <dbReference type="NCBI Taxonomy" id="1457365"/>
    <lineage>
        <taxon>Bacteria</taxon>
        <taxon>Pseudomonadati</taxon>
        <taxon>Balneolota</taxon>
        <taxon>Balneolia</taxon>
        <taxon>Balneolales</taxon>
        <taxon>Cyclonatronaceae</taxon>
        <taxon>Cyclonatronum</taxon>
    </lineage>
</organism>
<name>A0A345UN49_9BACT</name>
<dbReference type="GO" id="GO:0005886">
    <property type="term" value="C:plasma membrane"/>
    <property type="evidence" value="ECO:0007669"/>
    <property type="project" value="TreeGrafter"/>
</dbReference>
<evidence type="ECO:0000256" key="4">
    <source>
        <dbReference type="ARBA" id="ARBA00022989"/>
    </source>
</evidence>
<dbReference type="Pfam" id="PF00924">
    <property type="entry name" value="MS_channel_2nd"/>
    <property type="match status" value="1"/>
</dbReference>
<feature type="transmembrane region" description="Helical" evidence="6">
    <location>
        <begin position="96"/>
        <end position="117"/>
    </location>
</feature>
<dbReference type="RefSeq" id="WP_114985045.1">
    <property type="nucleotide sequence ID" value="NZ_CP027806.1"/>
</dbReference>
<dbReference type="InterPro" id="IPR010920">
    <property type="entry name" value="LSM_dom_sf"/>
</dbReference>
<dbReference type="GO" id="GO:0071470">
    <property type="term" value="P:cellular response to osmotic stress"/>
    <property type="evidence" value="ECO:0007669"/>
    <property type="project" value="InterPro"/>
</dbReference>
<feature type="domain" description="Mechanosensitive ion channel MscS" evidence="7">
    <location>
        <begin position="183"/>
        <end position="251"/>
    </location>
</feature>
<dbReference type="GO" id="GO:0012505">
    <property type="term" value="C:endomembrane system"/>
    <property type="evidence" value="ECO:0007669"/>
    <property type="project" value="UniProtKB-SubCell"/>
</dbReference>
<feature type="transmembrane region" description="Helical" evidence="6">
    <location>
        <begin position="164"/>
        <end position="181"/>
    </location>
</feature>